<evidence type="ECO:0000256" key="1">
    <source>
        <dbReference type="SAM" id="MobiDB-lite"/>
    </source>
</evidence>
<evidence type="ECO:0000313" key="3">
    <source>
        <dbReference type="Proteomes" id="UP000007014"/>
    </source>
</evidence>
<dbReference type="RefSeq" id="XP_005539076.1">
    <property type="nucleotide sequence ID" value="XM_005539019.1"/>
</dbReference>
<dbReference type="Gene3D" id="1.10.472.10">
    <property type="entry name" value="Cyclin-like"/>
    <property type="match status" value="1"/>
</dbReference>
<keyword evidence="3" id="KW-1185">Reference proteome</keyword>
<gene>
    <name evidence="2" type="ORF">CYME_CMS500C</name>
</gene>
<accession>M1V7F2</accession>
<reference evidence="2 3" key="1">
    <citation type="journal article" date="2004" name="Nature">
        <title>Genome sequence of the ultrasmall unicellular red alga Cyanidioschyzon merolae 10D.</title>
        <authorList>
            <person name="Matsuzaki M."/>
            <person name="Misumi O."/>
            <person name="Shin-i T."/>
            <person name="Maruyama S."/>
            <person name="Takahara M."/>
            <person name="Miyagishima S."/>
            <person name="Mori T."/>
            <person name="Nishida K."/>
            <person name="Yagisawa F."/>
            <person name="Nishida K."/>
            <person name="Yoshida Y."/>
            <person name="Nishimura Y."/>
            <person name="Nakao S."/>
            <person name="Kobayashi T."/>
            <person name="Momoyama Y."/>
            <person name="Higashiyama T."/>
            <person name="Minoda A."/>
            <person name="Sano M."/>
            <person name="Nomoto H."/>
            <person name="Oishi K."/>
            <person name="Hayashi H."/>
            <person name="Ohta F."/>
            <person name="Nishizaka S."/>
            <person name="Haga S."/>
            <person name="Miura S."/>
            <person name="Morishita T."/>
            <person name="Kabeya Y."/>
            <person name="Terasawa K."/>
            <person name="Suzuki Y."/>
            <person name="Ishii Y."/>
            <person name="Asakawa S."/>
            <person name="Takano H."/>
            <person name="Ohta N."/>
            <person name="Kuroiwa H."/>
            <person name="Tanaka K."/>
            <person name="Shimizu N."/>
            <person name="Sugano S."/>
            <person name="Sato N."/>
            <person name="Nozaki H."/>
            <person name="Ogasawara N."/>
            <person name="Kohara Y."/>
            <person name="Kuroiwa T."/>
        </authorList>
    </citation>
    <scope>NUCLEOTIDE SEQUENCE [LARGE SCALE GENOMIC DNA]</scope>
    <source>
        <strain evidence="2 3">10D</strain>
    </source>
</reference>
<dbReference type="SUPFAM" id="SSF47954">
    <property type="entry name" value="Cyclin-like"/>
    <property type="match status" value="1"/>
</dbReference>
<feature type="region of interest" description="Disordered" evidence="1">
    <location>
        <begin position="262"/>
        <end position="304"/>
    </location>
</feature>
<dbReference type="GeneID" id="16997633"/>
<dbReference type="HOGENOM" id="CLU_916317_0_0_1"/>
<dbReference type="Gramene" id="CMS500CT">
    <property type="protein sequence ID" value="CMS500CT"/>
    <property type="gene ID" value="CMS500C"/>
</dbReference>
<dbReference type="AlphaFoldDB" id="M1V7F2"/>
<dbReference type="eggNOG" id="KOG2496">
    <property type="taxonomic scope" value="Eukaryota"/>
</dbReference>
<dbReference type="CDD" id="cd20524">
    <property type="entry name" value="CYCLIN_CCNH_rpt1"/>
    <property type="match status" value="1"/>
</dbReference>
<name>M1V7F2_CYAM1</name>
<evidence type="ECO:0000313" key="2">
    <source>
        <dbReference type="EMBL" id="BAM83040.1"/>
    </source>
</evidence>
<dbReference type="OMA" id="FAHFHIS"/>
<dbReference type="KEGG" id="cme:CYME_CMS500C"/>
<feature type="compositionally biased region" description="Basic and acidic residues" evidence="1">
    <location>
        <begin position="262"/>
        <end position="275"/>
    </location>
</feature>
<organism evidence="2 3">
    <name type="scientific">Cyanidioschyzon merolae (strain NIES-3377 / 10D)</name>
    <name type="common">Unicellular red alga</name>
    <dbReference type="NCBI Taxonomy" id="280699"/>
    <lineage>
        <taxon>Eukaryota</taxon>
        <taxon>Rhodophyta</taxon>
        <taxon>Bangiophyceae</taxon>
        <taxon>Cyanidiales</taxon>
        <taxon>Cyanidiaceae</taxon>
        <taxon>Cyanidioschyzon</taxon>
    </lineage>
</organism>
<proteinExistence type="predicted"/>
<protein>
    <submittedName>
        <fullName evidence="2">Similar to cyclin H</fullName>
    </submittedName>
</protein>
<reference evidence="2 3" key="2">
    <citation type="journal article" date="2007" name="BMC Biol.">
        <title>A 100%-complete sequence reveals unusually simple genomic features in the hot-spring red alga Cyanidioschyzon merolae.</title>
        <authorList>
            <person name="Nozaki H."/>
            <person name="Takano H."/>
            <person name="Misumi O."/>
            <person name="Terasawa K."/>
            <person name="Matsuzaki M."/>
            <person name="Maruyama S."/>
            <person name="Nishida K."/>
            <person name="Yagisawa F."/>
            <person name="Yoshida Y."/>
            <person name="Fujiwara T."/>
            <person name="Takio S."/>
            <person name="Tamura K."/>
            <person name="Chung S.J."/>
            <person name="Nakamura S."/>
            <person name="Kuroiwa H."/>
            <person name="Tanaka K."/>
            <person name="Sato N."/>
            <person name="Kuroiwa T."/>
        </authorList>
    </citation>
    <scope>NUCLEOTIDE SEQUENCE [LARGE SCALE GENOMIC DNA]</scope>
    <source>
        <strain evidence="2 3">10D</strain>
    </source>
</reference>
<dbReference type="EMBL" id="AP006501">
    <property type="protein sequence ID" value="BAM83040.1"/>
    <property type="molecule type" value="Genomic_DNA"/>
</dbReference>
<dbReference type="OrthoDB" id="25002at2759"/>
<dbReference type="STRING" id="280699.M1V7F2"/>
<dbReference type="InterPro" id="IPR036915">
    <property type="entry name" value="Cyclin-like_sf"/>
</dbReference>
<dbReference type="Proteomes" id="UP000007014">
    <property type="component" value="Chromosome 19"/>
</dbReference>
<sequence length="304" mass="35744">MANYLHSTQRRYWTFASVEELERLRAAARSRYAHKYPQRERIDPETEAKFRLACAYRLYQLARAEPVSLPRYVAATAVTLWKRFCLYNCFLEWDLNVLLPTLVYIAAKVDENYRSAAQVSQEHERQILAMELPLLSSIHFQAVCHHAYLIIRAEFPKFSDWSRVDEAVIRTDSALLMSPASFALVILGRELGGRHVLWENNEKERERCFHIFENAMQGTADLFESSGAGLDAPRSPALEEAFQKLYEWYLRNRDPLLDKDSAESLHRQEQENRHLERQRRRHMRAMEEEERKRRTLLSSGVVDP</sequence>